<evidence type="ECO:0000313" key="2">
    <source>
        <dbReference type="EMBL" id="SCB25104.1"/>
    </source>
</evidence>
<accession>A0A1C3VC56</accession>
<organism evidence="2 3">
    <name type="scientific">Rhizobium hainanense</name>
    <dbReference type="NCBI Taxonomy" id="52131"/>
    <lineage>
        <taxon>Bacteria</taxon>
        <taxon>Pseudomonadati</taxon>
        <taxon>Pseudomonadota</taxon>
        <taxon>Alphaproteobacteria</taxon>
        <taxon>Hyphomicrobiales</taxon>
        <taxon>Rhizobiaceae</taxon>
        <taxon>Rhizobium/Agrobacterium group</taxon>
        <taxon>Rhizobium</taxon>
    </lineage>
</organism>
<dbReference type="OrthoDB" id="5491135at2"/>
<reference evidence="3" key="1">
    <citation type="submission" date="2016-08" db="EMBL/GenBank/DDBJ databases">
        <authorList>
            <person name="Varghese N."/>
            <person name="Submissions Spin"/>
        </authorList>
    </citation>
    <scope>NUCLEOTIDE SEQUENCE [LARGE SCALE GENOMIC DNA]</scope>
    <source>
        <strain evidence="3">CCBAU 57015</strain>
    </source>
</reference>
<dbReference type="STRING" id="52131.GA0061100_105229"/>
<dbReference type="Proteomes" id="UP000186228">
    <property type="component" value="Unassembled WGS sequence"/>
</dbReference>
<evidence type="ECO:0000313" key="3">
    <source>
        <dbReference type="Proteomes" id="UP000186228"/>
    </source>
</evidence>
<dbReference type="PANTHER" id="PTHR43798">
    <property type="entry name" value="MONOACYLGLYCEROL LIPASE"/>
    <property type="match status" value="1"/>
</dbReference>
<dbReference type="Gene3D" id="3.40.50.1820">
    <property type="entry name" value="alpha/beta hydrolase"/>
    <property type="match status" value="1"/>
</dbReference>
<dbReference type="SUPFAM" id="SSF53474">
    <property type="entry name" value="alpha/beta-Hydrolases"/>
    <property type="match status" value="1"/>
</dbReference>
<sequence length="234" mass="25375">MPKPAIVFLPGLLCDARIWRDQADEIADLADPFIADLTLDESVDAIAVRVLSSAPDRFVLAGISMGGYVAFEIMRQAPERVLGLALFDTSAAPDTPARAARRRAGMDSLKVGRFAGVTRKLLPELVHERHLDGPVATELQAMAARVGGEAFLRQQQAILDRPDSRLLLPLISVPTLVAVGDRDVLTPPADSLDIHIGIRTSQFVLIRDCGHLPAIEQPQETTELLKGLLKRIVA</sequence>
<dbReference type="InterPro" id="IPR029058">
    <property type="entry name" value="AB_hydrolase_fold"/>
</dbReference>
<dbReference type="PANTHER" id="PTHR43798:SF29">
    <property type="entry name" value="AB HYDROLASE-1 DOMAIN-CONTAINING PROTEIN"/>
    <property type="match status" value="1"/>
</dbReference>
<dbReference type="Pfam" id="PF12697">
    <property type="entry name" value="Abhydrolase_6"/>
    <property type="match status" value="1"/>
</dbReference>
<dbReference type="AlphaFoldDB" id="A0A1C3VC56"/>
<protein>
    <submittedName>
        <fullName evidence="2">Pimeloyl-ACP methyl ester carboxylesterase</fullName>
    </submittedName>
</protein>
<feature type="domain" description="AB hydrolase-1" evidence="1">
    <location>
        <begin position="6"/>
        <end position="222"/>
    </location>
</feature>
<evidence type="ECO:0000259" key="1">
    <source>
        <dbReference type="Pfam" id="PF12697"/>
    </source>
</evidence>
<dbReference type="InterPro" id="IPR050266">
    <property type="entry name" value="AB_hydrolase_sf"/>
</dbReference>
<gene>
    <name evidence="2" type="ORF">GA0061100_105229</name>
</gene>
<proteinExistence type="predicted"/>
<keyword evidence="3" id="KW-1185">Reference proteome</keyword>
<dbReference type="InterPro" id="IPR000073">
    <property type="entry name" value="AB_hydrolase_1"/>
</dbReference>
<dbReference type="EMBL" id="FMAC01000005">
    <property type="protein sequence ID" value="SCB25104.1"/>
    <property type="molecule type" value="Genomic_DNA"/>
</dbReference>
<dbReference type="RefSeq" id="WP_075854036.1">
    <property type="nucleotide sequence ID" value="NZ_FMAC01000005.1"/>
</dbReference>
<name>A0A1C3VC56_9HYPH</name>